<proteinExistence type="predicted"/>
<protein>
    <submittedName>
        <fullName evidence="1">Uncharacterized protein</fullName>
    </submittedName>
</protein>
<reference evidence="1" key="2">
    <citation type="submission" date="2025-09" db="UniProtKB">
        <authorList>
            <consortium name="EnsemblPlants"/>
        </authorList>
    </citation>
    <scope>IDENTIFICATION</scope>
</reference>
<reference evidence="1" key="1">
    <citation type="submission" date="2021-05" db="EMBL/GenBank/DDBJ databases">
        <authorList>
            <person name="Scholz U."/>
            <person name="Mascher M."/>
            <person name="Fiebig A."/>
        </authorList>
    </citation>
    <scope>NUCLEOTIDE SEQUENCE [LARGE SCALE GENOMIC DNA]</scope>
</reference>
<dbReference type="Proteomes" id="UP001732700">
    <property type="component" value="Chromosome 1C"/>
</dbReference>
<accession>A0ACD5TN52</accession>
<organism evidence="1 2">
    <name type="scientific">Avena sativa</name>
    <name type="common">Oat</name>
    <dbReference type="NCBI Taxonomy" id="4498"/>
    <lineage>
        <taxon>Eukaryota</taxon>
        <taxon>Viridiplantae</taxon>
        <taxon>Streptophyta</taxon>
        <taxon>Embryophyta</taxon>
        <taxon>Tracheophyta</taxon>
        <taxon>Spermatophyta</taxon>
        <taxon>Magnoliopsida</taxon>
        <taxon>Liliopsida</taxon>
        <taxon>Poales</taxon>
        <taxon>Poaceae</taxon>
        <taxon>BOP clade</taxon>
        <taxon>Pooideae</taxon>
        <taxon>Poodae</taxon>
        <taxon>Poeae</taxon>
        <taxon>Poeae Chloroplast Group 1 (Aveneae type)</taxon>
        <taxon>Aveninae</taxon>
        <taxon>Avena</taxon>
    </lineage>
</organism>
<dbReference type="EnsemblPlants" id="AVESA.00010b.r2.1CG0086670.1">
    <property type="protein sequence ID" value="AVESA.00010b.r2.1CG0086670.1.CDS"/>
    <property type="gene ID" value="AVESA.00010b.r2.1CG0086670"/>
</dbReference>
<name>A0ACD5TN52_AVESA</name>
<evidence type="ECO:0000313" key="2">
    <source>
        <dbReference type="Proteomes" id="UP001732700"/>
    </source>
</evidence>
<keyword evidence="2" id="KW-1185">Reference proteome</keyword>
<sequence length="357" mass="40289">MACEPPLPQKKPKSPPVGPTTICALGDDLLREIFLRLPSLPALFRAALTCRSSLRAVRSCPTFRRRFGELHSPPHLGLFINISDFHTPAFRPFRLSSDPDIAAVVRRADFFLTRLPNNDEGSALKWLIRDCRNGYVVLISQSTDHMAVYNPLTRVLDLFPKPPRKICKEMCVEFHVLSSEENPGQGALTAGQTKDGNLCIICAVKLTLVVWSWRADDDGIERWMLDKTFPLLPAVDALTDSPADNHDLKILAIVNGFVYLSIYYKPARHLSGWFLSFCLETAKLNKLCPMLHHNSLSSWHGLLLWYLTSPAAPQLKLEGATRSDMCCIIRMPPEAQKEKHMFRFFYAAELDESTEVI</sequence>
<evidence type="ECO:0000313" key="1">
    <source>
        <dbReference type="EnsemblPlants" id="AVESA.00010b.r2.1CG0086670.1.CDS"/>
    </source>
</evidence>